<keyword evidence="1" id="KW-1133">Transmembrane helix</keyword>
<protein>
    <submittedName>
        <fullName evidence="4">Uncharacterized protein</fullName>
    </submittedName>
</protein>
<name>A0A1I7T8D1_9PELO</name>
<feature type="transmembrane region" description="Helical" evidence="1">
    <location>
        <begin position="168"/>
        <end position="194"/>
    </location>
</feature>
<dbReference type="eggNOG" id="ENOG502TI3J">
    <property type="taxonomic scope" value="Eukaryota"/>
</dbReference>
<keyword evidence="1" id="KW-0472">Membrane</keyword>
<evidence type="ECO:0000313" key="4">
    <source>
        <dbReference type="WBParaSite" id="Csp11.Scaffold542.g3413.t1"/>
    </source>
</evidence>
<evidence type="ECO:0000313" key="3">
    <source>
        <dbReference type="Proteomes" id="UP000095282"/>
    </source>
</evidence>
<feature type="signal peptide" evidence="2">
    <location>
        <begin position="1"/>
        <end position="19"/>
    </location>
</feature>
<dbReference type="Proteomes" id="UP000095282">
    <property type="component" value="Unplaced"/>
</dbReference>
<organism evidence="3 4">
    <name type="scientific">Caenorhabditis tropicalis</name>
    <dbReference type="NCBI Taxonomy" id="1561998"/>
    <lineage>
        <taxon>Eukaryota</taxon>
        <taxon>Metazoa</taxon>
        <taxon>Ecdysozoa</taxon>
        <taxon>Nematoda</taxon>
        <taxon>Chromadorea</taxon>
        <taxon>Rhabditida</taxon>
        <taxon>Rhabditina</taxon>
        <taxon>Rhabditomorpha</taxon>
        <taxon>Rhabditoidea</taxon>
        <taxon>Rhabditidae</taxon>
        <taxon>Peloderinae</taxon>
        <taxon>Caenorhabditis</taxon>
    </lineage>
</organism>
<keyword evidence="2" id="KW-0732">Signal</keyword>
<keyword evidence="1" id="KW-0812">Transmembrane</keyword>
<proteinExistence type="predicted"/>
<accession>A0A1I7T8D1</accession>
<sequence>MTRYRLVILLSYMMVFGYCQNPGQPSQATPQSGKVPIKGTIDFTHPHQPTFAPCKYGVMKSYGQPHFVVDPTGGNFTTEFECCDTCETLHIILPGTNVPAKMCCLPESTWKHLKDAYDVMFNSTTKKMYKKVVNPLDYVFHKIVPKEMSLKEYRRKESMYQPKTGSGAYGYIFIGAAAAQLIICIFVIIFWYLIPGRIVLECVPDCDYEIEKEIKVVHQSKSLLLSDNMNSDLMSMSVGVS</sequence>
<dbReference type="AlphaFoldDB" id="A0A1I7T8D1"/>
<reference evidence="4" key="1">
    <citation type="submission" date="2016-11" db="UniProtKB">
        <authorList>
            <consortium name="WormBaseParasite"/>
        </authorList>
    </citation>
    <scope>IDENTIFICATION</scope>
</reference>
<feature type="chain" id="PRO_5009307200" evidence="2">
    <location>
        <begin position="20"/>
        <end position="241"/>
    </location>
</feature>
<dbReference type="WBParaSite" id="Csp11.Scaffold542.g3413.t1">
    <property type="protein sequence ID" value="Csp11.Scaffold542.g3413.t1"/>
    <property type="gene ID" value="Csp11.Scaffold542.g3413"/>
</dbReference>
<evidence type="ECO:0000256" key="2">
    <source>
        <dbReference type="SAM" id="SignalP"/>
    </source>
</evidence>
<keyword evidence="3" id="KW-1185">Reference proteome</keyword>
<evidence type="ECO:0000256" key="1">
    <source>
        <dbReference type="SAM" id="Phobius"/>
    </source>
</evidence>